<dbReference type="Pfam" id="PF22526">
    <property type="entry name" value="DUF7000"/>
    <property type="match status" value="1"/>
</dbReference>
<gene>
    <name evidence="2" type="ORF">PPIS_b0536</name>
</gene>
<dbReference type="InterPro" id="IPR054269">
    <property type="entry name" value="DUF7000"/>
</dbReference>
<evidence type="ECO:0000313" key="2">
    <source>
        <dbReference type="EMBL" id="ATD09676.1"/>
    </source>
</evidence>
<sequence length="166" mass="19519">MSNKSLSARILAYKMAFASGELQRTYKDLVSIVQSLRAEFSKQYKGQFTVANVLHGYIDFTYFYLQNDYLKKHKLKLAVVLNHQEVRFELWLLGQTKDVQIDYWTKLQGVRWVNRDVMPEWSIFEILMLADPDFDNVKALSERIHGVFAELSEEIFATLKAYQQHT</sequence>
<dbReference type="Proteomes" id="UP000016521">
    <property type="component" value="Chromosome II"/>
</dbReference>
<dbReference type="EMBL" id="CP011925">
    <property type="protein sequence ID" value="ATD09676.1"/>
    <property type="molecule type" value="Genomic_DNA"/>
</dbReference>
<evidence type="ECO:0000313" key="3">
    <source>
        <dbReference type="Proteomes" id="UP000016521"/>
    </source>
</evidence>
<organism evidence="2 3">
    <name type="scientific">Pseudoalteromonas piscicida</name>
    <dbReference type="NCBI Taxonomy" id="43662"/>
    <lineage>
        <taxon>Bacteria</taxon>
        <taxon>Pseudomonadati</taxon>
        <taxon>Pseudomonadota</taxon>
        <taxon>Gammaproteobacteria</taxon>
        <taxon>Alteromonadales</taxon>
        <taxon>Pseudoalteromonadaceae</taxon>
        <taxon>Pseudoalteromonas</taxon>
    </lineage>
</organism>
<feature type="domain" description="DUF7000" evidence="1">
    <location>
        <begin position="8"/>
        <end position="158"/>
    </location>
</feature>
<reference evidence="2 3" key="1">
    <citation type="submission" date="2015-06" db="EMBL/GenBank/DDBJ databases">
        <authorList>
            <person name="Xie B.-B."/>
            <person name="Rong J.-C."/>
            <person name="Qin Q.-L."/>
            <person name="Zhang Y.-Z."/>
        </authorList>
    </citation>
    <scope>NUCLEOTIDE SEQUENCE [LARGE SCALE GENOMIC DNA]</scope>
    <source>
        <strain evidence="2 3">JCM 20779</strain>
    </source>
</reference>
<protein>
    <recommendedName>
        <fullName evidence="1">DUF7000 domain-containing protein</fullName>
    </recommendedName>
</protein>
<keyword evidence="3" id="KW-1185">Reference proteome</keyword>
<name>A0ABM6NLF4_PSEO7</name>
<proteinExistence type="predicted"/>
<dbReference type="RefSeq" id="WP_010369845.1">
    <property type="nucleotide sequence ID" value="NZ_CP011925.1"/>
</dbReference>
<accession>A0ABM6NLF4</accession>
<evidence type="ECO:0000259" key="1">
    <source>
        <dbReference type="Pfam" id="PF22526"/>
    </source>
</evidence>